<evidence type="ECO:0000313" key="2">
    <source>
        <dbReference type="Proteomes" id="UP001143856"/>
    </source>
</evidence>
<comment type="caution">
    <text evidence="1">The sequence shown here is derived from an EMBL/GenBank/DDBJ whole genome shotgun (WGS) entry which is preliminary data.</text>
</comment>
<dbReference type="Proteomes" id="UP001143856">
    <property type="component" value="Unassembled WGS sequence"/>
</dbReference>
<reference evidence="1" key="1">
    <citation type="submission" date="2022-10" db="EMBL/GenBank/DDBJ databases">
        <title>Genome Sequence of Xylaria curta.</title>
        <authorList>
            <person name="Buettner E."/>
        </authorList>
    </citation>
    <scope>NUCLEOTIDE SEQUENCE</scope>
    <source>
        <strain evidence="1">Babe10</strain>
    </source>
</reference>
<dbReference type="EMBL" id="JAPDGR010002235">
    <property type="protein sequence ID" value="KAJ2976930.1"/>
    <property type="molecule type" value="Genomic_DNA"/>
</dbReference>
<keyword evidence="2" id="KW-1185">Reference proteome</keyword>
<name>A0ACC1ND84_9PEZI</name>
<evidence type="ECO:0000313" key="1">
    <source>
        <dbReference type="EMBL" id="KAJ2976930.1"/>
    </source>
</evidence>
<protein>
    <submittedName>
        <fullName evidence="1">Uncharacterized protein</fullName>
    </submittedName>
</protein>
<gene>
    <name evidence="1" type="ORF">NUW58_g7966</name>
</gene>
<organism evidence="1 2">
    <name type="scientific">Xylaria curta</name>
    <dbReference type="NCBI Taxonomy" id="42375"/>
    <lineage>
        <taxon>Eukaryota</taxon>
        <taxon>Fungi</taxon>
        <taxon>Dikarya</taxon>
        <taxon>Ascomycota</taxon>
        <taxon>Pezizomycotina</taxon>
        <taxon>Sordariomycetes</taxon>
        <taxon>Xylariomycetidae</taxon>
        <taxon>Xylariales</taxon>
        <taxon>Xylariaceae</taxon>
        <taxon>Xylaria</taxon>
    </lineage>
</organism>
<sequence>MDTVTYKVEQLKAQISKTEEELRQLKTQLAELEASVRRPASAQGQPTEAPQEWKWPLKEEEYARYGRQLVLPSVGIKGQLRLKSTAVLVVGAGGLGSRTAPRGSARRRSTASSRTAGA</sequence>
<accession>A0ACC1ND84</accession>
<proteinExistence type="predicted"/>